<dbReference type="PIRSF" id="PIRSF019693">
    <property type="entry name" value="VAMP-associated"/>
    <property type="match status" value="1"/>
</dbReference>
<evidence type="ECO:0000313" key="4">
    <source>
        <dbReference type="EMBL" id="KAE9445086.1"/>
    </source>
</evidence>
<dbReference type="InterPro" id="IPR016763">
    <property type="entry name" value="VAP"/>
</dbReference>
<dbReference type="Gene3D" id="2.60.40.10">
    <property type="entry name" value="Immunoglobulins"/>
    <property type="match status" value="1"/>
</dbReference>
<accession>A0A6A4K641</accession>
<reference evidence="4" key="1">
    <citation type="journal article" date="2019" name="Genome Biol. Evol.">
        <title>The Rhododendron genome and chromosomal organization provide insight into shared whole-genome duplications across the heath family (Ericaceae).</title>
        <authorList>
            <person name="Soza V.L."/>
            <person name="Lindsley D."/>
            <person name="Waalkes A."/>
            <person name="Ramage E."/>
            <person name="Patwardhan R.P."/>
            <person name="Burton J.N."/>
            <person name="Adey A."/>
            <person name="Kumar A."/>
            <person name="Qiu R."/>
            <person name="Shendure J."/>
            <person name="Hall B."/>
        </authorList>
    </citation>
    <scope>NUCLEOTIDE SEQUENCE</scope>
    <source>
        <strain evidence="4">RSF 1966-606</strain>
    </source>
</reference>
<dbReference type="PANTHER" id="PTHR10809:SF42">
    <property type="entry name" value="VESICLE-ASSOCIATED PROTEIN 2-1"/>
    <property type="match status" value="1"/>
</dbReference>
<dbReference type="GO" id="GO:0005789">
    <property type="term" value="C:endoplasmic reticulum membrane"/>
    <property type="evidence" value="ECO:0007669"/>
    <property type="project" value="InterPro"/>
</dbReference>
<feature type="non-terminal residue" evidence="4">
    <location>
        <position position="1"/>
    </location>
</feature>
<keyword evidence="2" id="KW-0472">Membrane</keyword>
<dbReference type="OrthoDB" id="264603at2759"/>
<dbReference type="EMBL" id="QEFC01004545">
    <property type="protein sequence ID" value="KAE9445086.1"/>
    <property type="molecule type" value="Genomic_DNA"/>
</dbReference>
<dbReference type="Pfam" id="PF00635">
    <property type="entry name" value="Motile_Sperm"/>
    <property type="match status" value="1"/>
</dbReference>
<feature type="transmembrane region" description="Helical" evidence="2">
    <location>
        <begin position="271"/>
        <end position="290"/>
    </location>
</feature>
<keyword evidence="2" id="KW-1133">Transmembrane helix</keyword>
<dbReference type="GO" id="GO:0005886">
    <property type="term" value="C:plasma membrane"/>
    <property type="evidence" value="ECO:0007669"/>
    <property type="project" value="TreeGrafter"/>
</dbReference>
<dbReference type="GO" id="GO:0061817">
    <property type="term" value="P:endoplasmic reticulum-plasma membrane tethering"/>
    <property type="evidence" value="ECO:0007669"/>
    <property type="project" value="TreeGrafter"/>
</dbReference>
<dbReference type="InterPro" id="IPR008962">
    <property type="entry name" value="PapD-like_sf"/>
</dbReference>
<comment type="caution">
    <text evidence="4">The sequence shown here is derived from an EMBL/GenBank/DDBJ whole genome shotgun (WGS) entry which is preliminary data.</text>
</comment>
<evidence type="ECO:0000259" key="3">
    <source>
        <dbReference type="PROSITE" id="PS50202"/>
    </source>
</evidence>
<dbReference type="AlphaFoldDB" id="A0A6A4K641"/>
<proteinExistence type="inferred from homology"/>
<name>A0A6A4K641_9ERIC</name>
<organism evidence="4">
    <name type="scientific">Rhododendron williamsianum</name>
    <dbReference type="NCBI Taxonomy" id="262921"/>
    <lineage>
        <taxon>Eukaryota</taxon>
        <taxon>Viridiplantae</taxon>
        <taxon>Streptophyta</taxon>
        <taxon>Embryophyta</taxon>
        <taxon>Tracheophyta</taxon>
        <taxon>Spermatophyta</taxon>
        <taxon>Magnoliopsida</taxon>
        <taxon>eudicotyledons</taxon>
        <taxon>Gunneridae</taxon>
        <taxon>Pentapetalae</taxon>
        <taxon>asterids</taxon>
        <taxon>Ericales</taxon>
        <taxon>Ericaceae</taxon>
        <taxon>Ericoideae</taxon>
        <taxon>Rhodoreae</taxon>
        <taxon>Rhododendron</taxon>
    </lineage>
</organism>
<protein>
    <recommendedName>
        <fullName evidence="3">MSP domain-containing protein</fullName>
    </recommendedName>
</protein>
<feature type="domain" description="MSP" evidence="3">
    <location>
        <begin position="19"/>
        <end position="204"/>
    </location>
</feature>
<evidence type="ECO:0000256" key="1">
    <source>
        <dbReference type="ARBA" id="ARBA00008932"/>
    </source>
</evidence>
<dbReference type="SUPFAM" id="SSF49354">
    <property type="entry name" value="PapD-like"/>
    <property type="match status" value="2"/>
</dbReference>
<evidence type="ECO:0000256" key="2">
    <source>
        <dbReference type="SAM" id="Phobius"/>
    </source>
</evidence>
<comment type="similarity">
    <text evidence="1">Belongs to the VAMP-associated protein (VAP) (TC 9.B.17) family.</text>
</comment>
<dbReference type="InterPro" id="IPR000535">
    <property type="entry name" value="MSP_dom"/>
</dbReference>
<sequence length="300" mass="33577">MQRRCENNLAGQQCLSYGRQTVQPQRISDMVGTWSGLMVELEKQSYCDLKVANNTEHCVAFKVKTTSPKKYFVRPNTGVIQPWDSCFIRGQYVHIVHPNPASSGLYFVNRIYMFIVGKLGLQDMLTYAKVSKRSVHVAWLSRARVPVTLQAQREYPLDMQSKDKFLLQSTIVASHTEVDELPQDTFTKDSGKVVEECKLRVVYLSPQAALGNSEDEASKDSKRNLDSNSVSSTIALLYLSSVSAGGVVPSSPEVEEEMLKRRRDRKIDAGFSFKFSVLVGLIGIMVGFLLKFSLSSPSTE</sequence>
<dbReference type="PANTHER" id="PTHR10809">
    <property type="entry name" value="VESICLE-ASSOCIATED MEMBRANE PROTEIN-ASSOCIATED PROTEIN"/>
    <property type="match status" value="1"/>
</dbReference>
<keyword evidence="2" id="KW-0812">Transmembrane</keyword>
<gene>
    <name evidence="4" type="ORF">C3L33_23016</name>
</gene>
<dbReference type="GO" id="GO:0090158">
    <property type="term" value="P:endoplasmic reticulum membrane organization"/>
    <property type="evidence" value="ECO:0007669"/>
    <property type="project" value="TreeGrafter"/>
</dbReference>
<dbReference type="PROSITE" id="PS50202">
    <property type="entry name" value="MSP"/>
    <property type="match status" value="1"/>
</dbReference>
<dbReference type="InterPro" id="IPR013783">
    <property type="entry name" value="Ig-like_fold"/>
</dbReference>